<accession>T2SBB6</accession>
<dbReference type="EMBL" id="AVNI01000001">
    <property type="protein sequence ID" value="EQD89932.1"/>
    <property type="molecule type" value="Genomic_DNA"/>
</dbReference>
<evidence type="ECO:0000313" key="2">
    <source>
        <dbReference type="EMBL" id="EQD89932.1"/>
    </source>
</evidence>
<dbReference type="PATRIC" id="fig|1352357.3.peg.323"/>
<gene>
    <name evidence="2" type="ORF">HPSA50_0328</name>
</gene>
<dbReference type="Proteomes" id="UP000015816">
    <property type="component" value="Unassembled WGS sequence"/>
</dbReference>
<sequence length="63" mass="7595">MKTFPKPPDISYPFKLFIVLVSYTNYYRDKRNQEITIQEPIKHTNVRYKIAKNTNKPHTQNPQ</sequence>
<organism evidence="2 3">
    <name type="scientific">Helicobacter pylori SouthAfrica50</name>
    <dbReference type="NCBI Taxonomy" id="1352357"/>
    <lineage>
        <taxon>Bacteria</taxon>
        <taxon>Pseudomonadati</taxon>
        <taxon>Campylobacterota</taxon>
        <taxon>Epsilonproteobacteria</taxon>
        <taxon>Campylobacterales</taxon>
        <taxon>Helicobacteraceae</taxon>
        <taxon>Helicobacter</taxon>
    </lineage>
</organism>
<protein>
    <submittedName>
        <fullName evidence="2">Uncharacterized protein</fullName>
    </submittedName>
</protein>
<keyword evidence="1" id="KW-0472">Membrane</keyword>
<evidence type="ECO:0000256" key="1">
    <source>
        <dbReference type="SAM" id="Phobius"/>
    </source>
</evidence>
<proteinExistence type="predicted"/>
<keyword evidence="1" id="KW-0812">Transmembrane</keyword>
<reference evidence="2 3" key="1">
    <citation type="journal article" date="2013" name="Genome Announc.">
        <title>Genome Sequences of Three hpAfrica2 Strains of Helicobacter pylori.</title>
        <authorList>
            <person name="Duncan S.S."/>
            <person name="Bertoli M.T."/>
            <person name="Kersulyte D."/>
            <person name="Valk P.L."/>
            <person name="Tamma S."/>
            <person name="Segal I."/>
            <person name="McClain M.S."/>
            <person name="Cover T.L."/>
            <person name="Berg D.E."/>
        </authorList>
    </citation>
    <scope>NUCLEOTIDE SEQUENCE [LARGE SCALE GENOMIC DNA]</scope>
    <source>
        <strain evidence="2 3">SouthAfrica50</strain>
    </source>
</reference>
<dbReference type="AlphaFoldDB" id="T2SBB6"/>
<keyword evidence="1" id="KW-1133">Transmembrane helix</keyword>
<name>T2SBB6_HELPX</name>
<comment type="caution">
    <text evidence="2">The sequence shown here is derived from an EMBL/GenBank/DDBJ whole genome shotgun (WGS) entry which is preliminary data.</text>
</comment>
<feature type="transmembrane region" description="Helical" evidence="1">
    <location>
        <begin position="12"/>
        <end position="28"/>
    </location>
</feature>
<evidence type="ECO:0000313" key="3">
    <source>
        <dbReference type="Proteomes" id="UP000015816"/>
    </source>
</evidence>